<evidence type="ECO:0000313" key="1">
    <source>
        <dbReference type="EMBL" id="QKQ24455.1"/>
    </source>
</evidence>
<dbReference type="EMBL" id="CP054490">
    <property type="protein sequence ID" value="QKQ24455.1"/>
    <property type="molecule type" value="Genomic_DNA"/>
</dbReference>
<dbReference type="KEGG" id="reo:HUE58_04890"/>
<gene>
    <name evidence="1" type="ORF">HUE58_04890</name>
</gene>
<dbReference type="RefSeq" id="WP_174605892.1">
    <property type="nucleotide sequence ID" value="NZ_CP054490.1"/>
</dbReference>
<organism evidence="1 2">
    <name type="scientific">Candidatus Ruthia endofausta</name>
    <dbReference type="NCBI Taxonomy" id="2738852"/>
    <lineage>
        <taxon>Bacteria</taxon>
        <taxon>Pseudomonadati</taxon>
        <taxon>Pseudomonadota</taxon>
        <taxon>Gammaproteobacteria</taxon>
        <taxon>Candidatus Pseudothioglobaceae</taxon>
        <taxon>Candidatus Ruthturnera</taxon>
    </lineage>
</organism>
<reference evidence="1 2" key="1">
    <citation type="submission" date="2020-05" db="EMBL/GenBank/DDBJ databases">
        <title>Horizontal transmission and recombination maintain forever young bacterial symbiont genomes.</title>
        <authorList>
            <person name="Russell S.L."/>
            <person name="Pepper-Tunick E."/>
            <person name="Svedberg J."/>
            <person name="Byrne A."/>
            <person name="Ruelas Castillo J."/>
            <person name="Vollmers C."/>
            <person name="Beinart R.A."/>
            <person name="Corbett-Detig R."/>
        </authorList>
    </citation>
    <scope>NUCLEOTIDE SEQUENCE [LARGE SCALE GENOMIC DNA]</scope>
    <source>
        <strain evidence="1">JDF_Ridge</strain>
    </source>
</reference>
<evidence type="ECO:0000313" key="2">
    <source>
        <dbReference type="Proteomes" id="UP000509429"/>
    </source>
</evidence>
<keyword evidence="2" id="KW-1185">Reference proteome</keyword>
<proteinExistence type="predicted"/>
<accession>A0A6N0HQ66</accession>
<protein>
    <submittedName>
        <fullName evidence="1">Uncharacterized protein</fullName>
    </submittedName>
</protein>
<sequence>MNGESEASKILNYGNTEALYLNNYELIYNNDTSNISHNLKFRSNKPLNTKQEIVAVLKTRDKSLCLVPEFIQVVQENDKTDEKPKLNRRLIIK</sequence>
<dbReference type="AlphaFoldDB" id="A0A6N0HQ66"/>
<dbReference type="Proteomes" id="UP000509429">
    <property type="component" value="Chromosome"/>
</dbReference>
<name>A0A6N0HQ66_9GAMM</name>